<proteinExistence type="predicted"/>
<organism evidence="1 2">
    <name type="scientific">Arctium lappa</name>
    <name type="common">Greater burdock</name>
    <name type="synonym">Lappa major</name>
    <dbReference type="NCBI Taxonomy" id="4217"/>
    <lineage>
        <taxon>Eukaryota</taxon>
        <taxon>Viridiplantae</taxon>
        <taxon>Streptophyta</taxon>
        <taxon>Embryophyta</taxon>
        <taxon>Tracheophyta</taxon>
        <taxon>Spermatophyta</taxon>
        <taxon>Magnoliopsida</taxon>
        <taxon>eudicotyledons</taxon>
        <taxon>Gunneridae</taxon>
        <taxon>Pentapetalae</taxon>
        <taxon>asterids</taxon>
        <taxon>campanulids</taxon>
        <taxon>Asterales</taxon>
        <taxon>Asteraceae</taxon>
        <taxon>Carduoideae</taxon>
        <taxon>Cardueae</taxon>
        <taxon>Arctiinae</taxon>
        <taxon>Arctium</taxon>
    </lineage>
</organism>
<sequence>MASLHHRCYSYGWYGHCVWRTSYCIQMGYVLQKLAYLVGVVFAVVIIFQYFEFPYGDVISSLFSASKIKITETGSYPPEKSYPLPQILGDTPHTEPTDVHVKGIGTTYNGHDVHIRKDKRKKELDDSVVLRGNGVSGNQVVGNKNLTLEKIEQINGLEASTRGVVSLANVSSVIEVSRKKRKGKVVSISEMYDILVHNRASSHSMKPRWSSRVDQQLLGAKLQIENAQFNEDDHNLYPSVFRNISVFRRSYELMEKTLKVYIYKEGDKPIFNQPEAVLKGIYASEGWFMLEMKASKRFVTRKPKEAHLFYIPYSSKMLKATLSPNSHDRESVVPYLKNYLDMIAGRYGFWNRTGGADHFLVACHDWGADETRQFMGTCIRAICNTDVEKAGFQLGKDASLPETNVRHPENPLRDLGGKPPSKRSVLAFFAGKMHGYLRPILLRHWENKDPDMKIFKKLPKMKDDKNYVEYMKSSKFCICAKGSEVNSPRVVEAIFYECVPVLISDNFVPPFFEVLDWESFAVFVQEKDIPNLKNILAAIPKKRYLQMHERVKQVQQHFIWHSKPVKYDIFHMILHSIWFNRVFRVNP</sequence>
<gene>
    <name evidence="1" type="ORF">L6452_29129</name>
</gene>
<name>A0ACB8ZGD5_ARCLA</name>
<reference evidence="1 2" key="2">
    <citation type="journal article" date="2022" name="Mol. Ecol. Resour.">
        <title>The genomes of chicory, endive, great burdock and yacon provide insights into Asteraceae paleo-polyploidization history and plant inulin production.</title>
        <authorList>
            <person name="Fan W."/>
            <person name="Wang S."/>
            <person name="Wang H."/>
            <person name="Wang A."/>
            <person name="Jiang F."/>
            <person name="Liu H."/>
            <person name="Zhao H."/>
            <person name="Xu D."/>
            <person name="Zhang Y."/>
        </authorList>
    </citation>
    <scope>NUCLEOTIDE SEQUENCE [LARGE SCALE GENOMIC DNA]</scope>
    <source>
        <strain evidence="2">cv. Niubang</strain>
    </source>
</reference>
<reference evidence="2" key="1">
    <citation type="journal article" date="2022" name="Mol. Ecol. Resour.">
        <title>The genomes of chicory, endive, great burdock and yacon provide insights into Asteraceae palaeo-polyploidization history and plant inulin production.</title>
        <authorList>
            <person name="Fan W."/>
            <person name="Wang S."/>
            <person name="Wang H."/>
            <person name="Wang A."/>
            <person name="Jiang F."/>
            <person name="Liu H."/>
            <person name="Zhao H."/>
            <person name="Xu D."/>
            <person name="Zhang Y."/>
        </authorList>
    </citation>
    <scope>NUCLEOTIDE SEQUENCE [LARGE SCALE GENOMIC DNA]</scope>
    <source>
        <strain evidence="2">cv. Niubang</strain>
    </source>
</reference>
<evidence type="ECO:0000313" key="1">
    <source>
        <dbReference type="EMBL" id="KAI3696668.1"/>
    </source>
</evidence>
<comment type="caution">
    <text evidence="1">The sequence shown here is derived from an EMBL/GenBank/DDBJ whole genome shotgun (WGS) entry which is preliminary data.</text>
</comment>
<evidence type="ECO:0000313" key="2">
    <source>
        <dbReference type="Proteomes" id="UP001055879"/>
    </source>
</evidence>
<protein>
    <submittedName>
        <fullName evidence="1">Uncharacterized protein</fullName>
    </submittedName>
</protein>
<dbReference type="EMBL" id="CM042056">
    <property type="protein sequence ID" value="KAI3696668.1"/>
    <property type="molecule type" value="Genomic_DNA"/>
</dbReference>
<dbReference type="Proteomes" id="UP001055879">
    <property type="component" value="Linkage Group LG10"/>
</dbReference>
<accession>A0ACB8ZGD5</accession>
<keyword evidence="2" id="KW-1185">Reference proteome</keyword>